<dbReference type="KEGG" id="amol:AMOL_0113"/>
<dbReference type="PANTHER" id="PTHR38095">
    <property type="entry name" value="ANAEROBIC DIMETHYL SULFOXIDE REDUCTASE CHAIN YNFH"/>
    <property type="match status" value="1"/>
</dbReference>
<organism evidence="3 4">
    <name type="scientific">Malaciobacter molluscorum LMG 25693</name>
    <dbReference type="NCBI Taxonomy" id="870501"/>
    <lineage>
        <taxon>Bacteria</taxon>
        <taxon>Pseudomonadati</taxon>
        <taxon>Campylobacterota</taxon>
        <taxon>Epsilonproteobacteria</taxon>
        <taxon>Campylobacterales</taxon>
        <taxon>Arcobacteraceae</taxon>
        <taxon>Malaciobacter</taxon>
    </lineage>
</organism>
<evidence type="ECO:0000313" key="2">
    <source>
        <dbReference type="EMBL" id="AXX91152.1"/>
    </source>
</evidence>
<dbReference type="GO" id="GO:0005886">
    <property type="term" value="C:plasma membrane"/>
    <property type="evidence" value="ECO:0007669"/>
    <property type="project" value="TreeGrafter"/>
</dbReference>
<keyword evidence="1" id="KW-0472">Membrane</keyword>
<keyword evidence="4" id="KW-1185">Reference proteome</keyword>
<dbReference type="GO" id="GO:0009389">
    <property type="term" value="F:dimethyl sulfoxide reductase activity"/>
    <property type="evidence" value="ECO:0007669"/>
    <property type="project" value="TreeGrafter"/>
</dbReference>
<feature type="transmembrane region" description="Helical" evidence="1">
    <location>
        <begin position="183"/>
        <end position="203"/>
    </location>
</feature>
<evidence type="ECO:0000313" key="3">
    <source>
        <dbReference type="EMBL" id="PHO16875.1"/>
    </source>
</evidence>
<dbReference type="GO" id="GO:0019645">
    <property type="term" value="P:anaerobic electron transport chain"/>
    <property type="evidence" value="ECO:0007669"/>
    <property type="project" value="InterPro"/>
</dbReference>
<dbReference type="EMBL" id="NXFY01000031">
    <property type="protein sequence ID" value="PHO16875.1"/>
    <property type="molecule type" value="Genomic_DNA"/>
</dbReference>
<keyword evidence="1" id="KW-0812">Transmembrane</keyword>
<dbReference type="RefSeq" id="WP_099343616.1">
    <property type="nucleotide sequence ID" value="NZ_CP032098.1"/>
</dbReference>
<accession>A0A2G1DEF1</accession>
<feature type="transmembrane region" description="Helical" evidence="1">
    <location>
        <begin position="89"/>
        <end position="112"/>
    </location>
</feature>
<dbReference type="AlphaFoldDB" id="A0A2G1DEF1"/>
<evidence type="ECO:0000313" key="4">
    <source>
        <dbReference type="Proteomes" id="UP000221222"/>
    </source>
</evidence>
<reference evidence="2 5" key="2">
    <citation type="submission" date="2018-08" db="EMBL/GenBank/DDBJ databases">
        <title>Complete genome of the Arcobacter molluscorum type strain LMG 25693.</title>
        <authorList>
            <person name="Miller W.G."/>
            <person name="Yee E."/>
            <person name="Bono J.L."/>
        </authorList>
    </citation>
    <scope>NUCLEOTIDE SEQUENCE [LARGE SCALE GENOMIC DNA]</scope>
    <source>
        <strain evidence="2 5">CECT 7696</strain>
    </source>
</reference>
<evidence type="ECO:0000313" key="5">
    <source>
        <dbReference type="Proteomes" id="UP000262712"/>
    </source>
</evidence>
<dbReference type="Proteomes" id="UP000221222">
    <property type="component" value="Unassembled WGS sequence"/>
</dbReference>
<feature type="transmembrane region" description="Helical" evidence="1">
    <location>
        <begin position="149"/>
        <end position="171"/>
    </location>
</feature>
<evidence type="ECO:0000256" key="1">
    <source>
        <dbReference type="SAM" id="Phobius"/>
    </source>
</evidence>
<dbReference type="EMBL" id="CP032098">
    <property type="protein sequence ID" value="AXX91152.1"/>
    <property type="molecule type" value="Genomic_DNA"/>
</dbReference>
<dbReference type="Pfam" id="PF04976">
    <property type="entry name" value="DmsC"/>
    <property type="match status" value="1"/>
</dbReference>
<dbReference type="Proteomes" id="UP000262712">
    <property type="component" value="Chromosome"/>
</dbReference>
<protein>
    <submittedName>
        <fullName evidence="2">Anaerobic DMSO reductase DmsABC, chain C, anchor subunit</fullName>
    </submittedName>
</protein>
<dbReference type="PANTHER" id="PTHR38095:SF2">
    <property type="entry name" value="ANAEROBIC DIMETHYL SULFOXIDE REDUCTASE CHAIN C"/>
    <property type="match status" value="1"/>
</dbReference>
<keyword evidence="1" id="KW-1133">Transmembrane helix</keyword>
<feature type="transmembrane region" description="Helical" evidence="1">
    <location>
        <begin position="119"/>
        <end position="137"/>
    </location>
</feature>
<dbReference type="GO" id="GO:0009390">
    <property type="term" value="C:dimethyl sulfoxide reductase complex"/>
    <property type="evidence" value="ECO:0007669"/>
    <property type="project" value="TreeGrafter"/>
</dbReference>
<dbReference type="InterPro" id="IPR007059">
    <property type="entry name" value="DmsC"/>
</dbReference>
<proteinExistence type="predicted"/>
<feature type="transmembrane region" description="Helical" evidence="1">
    <location>
        <begin position="250"/>
        <end position="270"/>
    </location>
</feature>
<feature type="transmembrane region" description="Helical" evidence="1">
    <location>
        <begin position="12"/>
        <end position="32"/>
    </location>
</feature>
<gene>
    <name evidence="2" type="primary">dmsC</name>
    <name evidence="2" type="ORF">AMOL_0113</name>
    <name evidence="3" type="ORF">CPU12_13375</name>
</gene>
<sequence length="277" mass="30456">MTLYNSFIEELPLILFTVVAQAAVGFSLLYAVNNANNALEDRSYKRFGIVFITFVVFAMIASIFHLGDPFHIPYMITRIFGFTQNGEHVISWLPLEIVGIGLMLFIGLIVFLKGNKTAIYLLPIAGLAMLYAMGNIYGSMENTIPTWDLTLTILLFFASALFLGSIAYIAFIAKSQKEHKTAMLLAVIGFIFFVLALVLYTSYLGNLRIDAVSNVFDLANGDYALFIGLGIVLCGASLALLSIKANLSKIAFLLALIGLFLTRIVFYGLITSHLFIG</sequence>
<reference evidence="3 4" key="1">
    <citation type="submission" date="2017-09" db="EMBL/GenBank/DDBJ databases">
        <title>Arcobacter canalis sp. nov., a new species isolated from a water canal contaminated with urban sewage.</title>
        <authorList>
            <person name="Perez-Cataluna A."/>
            <person name="Salas-Masso N."/>
            <person name="Figueras M.J."/>
        </authorList>
    </citation>
    <scope>NUCLEOTIDE SEQUENCE [LARGE SCALE GENOMIC DNA]</scope>
    <source>
        <strain evidence="3 4">F98-3</strain>
    </source>
</reference>
<name>A0A2G1DEF1_9BACT</name>
<feature type="transmembrane region" description="Helical" evidence="1">
    <location>
        <begin position="44"/>
        <end position="66"/>
    </location>
</feature>
<feature type="transmembrane region" description="Helical" evidence="1">
    <location>
        <begin position="223"/>
        <end position="243"/>
    </location>
</feature>